<dbReference type="OrthoDB" id="513408at2"/>
<dbReference type="AlphaFoldDB" id="M8EGP6"/>
<dbReference type="STRING" id="1300222.I532_03310"/>
<dbReference type="SUPFAM" id="SSF53383">
    <property type="entry name" value="PLP-dependent transferases"/>
    <property type="match status" value="1"/>
</dbReference>
<comment type="function">
    <text evidence="8">Catalyzes the removal of elemental sulfur and selenium atoms from L-cysteine, L-cystine, L-selenocysteine, and L-selenocystine to produce L-alanine.</text>
</comment>
<comment type="cofactor">
    <cofactor evidence="1 7">
        <name>pyridoxal 5'-phosphate</name>
        <dbReference type="ChEBI" id="CHEBI:597326"/>
    </cofactor>
</comment>
<evidence type="ECO:0000313" key="11">
    <source>
        <dbReference type="Proteomes" id="UP000012081"/>
    </source>
</evidence>
<evidence type="ECO:0000313" key="10">
    <source>
        <dbReference type="EMBL" id="EMT54600.1"/>
    </source>
</evidence>
<dbReference type="InterPro" id="IPR015421">
    <property type="entry name" value="PyrdxlP-dep_Trfase_major"/>
</dbReference>
<dbReference type="EMBL" id="APBN01000001">
    <property type="protein sequence ID" value="EMT54600.1"/>
    <property type="molecule type" value="Genomic_DNA"/>
</dbReference>
<dbReference type="Pfam" id="PF00266">
    <property type="entry name" value="Aminotran_5"/>
    <property type="match status" value="1"/>
</dbReference>
<evidence type="ECO:0000256" key="8">
    <source>
        <dbReference type="RuleBase" id="RU004506"/>
    </source>
</evidence>
<protein>
    <recommendedName>
        <fullName evidence="3 8">Cysteine desulfurase</fullName>
        <ecNumber evidence="3 8">2.8.1.7</ecNumber>
    </recommendedName>
</protein>
<comment type="caution">
    <text evidence="10">The sequence shown here is derived from an EMBL/GenBank/DDBJ whole genome shotgun (WGS) entry which is preliminary data.</text>
</comment>
<dbReference type="InterPro" id="IPR010970">
    <property type="entry name" value="Cys_dSase_SufS"/>
</dbReference>
<dbReference type="Proteomes" id="UP000012081">
    <property type="component" value="Unassembled WGS sequence"/>
</dbReference>
<dbReference type="InterPro" id="IPR000192">
    <property type="entry name" value="Aminotrans_V_dom"/>
</dbReference>
<evidence type="ECO:0000256" key="4">
    <source>
        <dbReference type="ARBA" id="ARBA00022679"/>
    </source>
</evidence>
<dbReference type="InterPro" id="IPR015424">
    <property type="entry name" value="PyrdxlP-dep_Trfase"/>
</dbReference>
<comment type="catalytic activity">
    <reaction evidence="6 8">
        <text>(sulfur carrier)-H + L-cysteine = (sulfur carrier)-SH + L-alanine</text>
        <dbReference type="Rhea" id="RHEA:43892"/>
        <dbReference type="Rhea" id="RHEA-COMP:14737"/>
        <dbReference type="Rhea" id="RHEA-COMP:14739"/>
        <dbReference type="ChEBI" id="CHEBI:29917"/>
        <dbReference type="ChEBI" id="CHEBI:35235"/>
        <dbReference type="ChEBI" id="CHEBI:57972"/>
        <dbReference type="ChEBI" id="CHEBI:64428"/>
        <dbReference type="EC" id="2.8.1.7"/>
    </reaction>
</comment>
<gene>
    <name evidence="10" type="ORF">I532_03310</name>
</gene>
<dbReference type="CDD" id="cd06453">
    <property type="entry name" value="SufS_like"/>
    <property type="match status" value="1"/>
</dbReference>
<keyword evidence="5 8" id="KW-0663">Pyridoxal phosphate</keyword>
<dbReference type="PATRIC" id="fig|1300222.3.peg.701"/>
<reference evidence="10 11" key="1">
    <citation type="submission" date="2013-03" db="EMBL/GenBank/DDBJ databases">
        <title>Assembly of a new bacterial strain Brevibacillus borstelensis AK1.</title>
        <authorList>
            <person name="Rajan I."/>
            <person name="PoliReddy D."/>
            <person name="Sugumar T."/>
            <person name="Rathinam K."/>
            <person name="Alqarawi S."/>
            <person name="Khalil A.B."/>
            <person name="Sivakumar N."/>
        </authorList>
    </citation>
    <scope>NUCLEOTIDE SEQUENCE [LARGE SCALE GENOMIC DNA]</scope>
    <source>
        <strain evidence="10 11">AK1</strain>
    </source>
</reference>
<feature type="domain" description="Aminotransferase class V" evidence="9">
    <location>
        <begin position="23"/>
        <end position="392"/>
    </location>
</feature>
<keyword evidence="4 8" id="KW-0808">Transferase</keyword>
<evidence type="ECO:0000256" key="7">
    <source>
        <dbReference type="RuleBase" id="RU004504"/>
    </source>
</evidence>
<dbReference type="NCBIfam" id="TIGR01979">
    <property type="entry name" value="sufS"/>
    <property type="match status" value="1"/>
</dbReference>
<evidence type="ECO:0000256" key="1">
    <source>
        <dbReference type="ARBA" id="ARBA00001933"/>
    </source>
</evidence>
<dbReference type="GO" id="GO:0006534">
    <property type="term" value="P:cysteine metabolic process"/>
    <property type="evidence" value="ECO:0007669"/>
    <property type="project" value="UniProtKB-UniRule"/>
</dbReference>
<evidence type="ECO:0000256" key="6">
    <source>
        <dbReference type="ARBA" id="ARBA00050776"/>
    </source>
</evidence>
<sequence length="407" mass="44477">MNPHEVKQCFPIMNVPIYGKRLVYLDNAATAQKPVQVIEALEAFYRMANANVHRGVHYLGAKATDMYEAAREKVRAFIRASEAAEIVFTRGTTSALNLIASGYGRLVLCEGDEIVISLAEHHSNLIPWEQAAKAAGATLKFIPLQEDGTITPEAVRSVVTPRTKIAALHHISNVLGDVVPLREIAGIVHAHGGVLVVDGAQGAPHSPVDVGQMDCDFYVFSGHKMCGPTGIGVLYGKRPLLEQLVPVEYGGEMVESVDAEWASWKELPYRLEAGTPLIAGAIGLGAAIDFLAQIGMEKIERHDRRLVGYALERLQELKECKVLGPLRHRTSILTFQLGEIHPHDLATVLDAEGIAIRAGYHCAQPLAKWFGQAATARASLYLYNTEEDVDALILGLKKAQDLFRRNK</sequence>
<dbReference type="GO" id="GO:0030170">
    <property type="term" value="F:pyridoxal phosphate binding"/>
    <property type="evidence" value="ECO:0007669"/>
    <property type="project" value="UniProtKB-UniRule"/>
</dbReference>
<dbReference type="PANTHER" id="PTHR43586:SF8">
    <property type="entry name" value="CYSTEINE DESULFURASE 1, CHLOROPLASTIC"/>
    <property type="match status" value="1"/>
</dbReference>
<dbReference type="GO" id="GO:0031071">
    <property type="term" value="F:cysteine desulfurase activity"/>
    <property type="evidence" value="ECO:0007669"/>
    <property type="project" value="UniProtKB-UniRule"/>
</dbReference>
<dbReference type="Gene3D" id="3.90.1150.10">
    <property type="entry name" value="Aspartate Aminotransferase, domain 1"/>
    <property type="match status" value="1"/>
</dbReference>
<dbReference type="RefSeq" id="WP_003386389.1">
    <property type="nucleotide sequence ID" value="NZ_APBN01000001.1"/>
</dbReference>
<keyword evidence="11" id="KW-1185">Reference proteome</keyword>
<dbReference type="PANTHER" id="PTHR43586">
    <property type="entry name" value="CYSTEINE DESULFURASE"/>
    <property type="match status" value="1"/>
</dbReference>
<dbReference type="InterPro" id="IPR020578">
    <property type="entry name" value="Aminotrans_V_PyrdxlP_BS"/>
</dbReference>
<evidence type="ECO:0000256" key="3">
    <source>
        <dbReference type="ARBA" id="ARBA00012239"/>
    </source>
</evidence>
<accession>M8EGP6</accession>
<name>M8EGP6_9BACL</name>
<organism evidence="10 11">
    <name type="scientific">Brevibacillus borstelensis AK1</name>
    <dbReference type="NCBI Taxonomy" id="1300222"/>
    <lineage>
        <taxon>Bacteria</taxon>
        <taxon>Bacillati</taxon>
        <taxon>Bacillota</taxon>
        <taxon>Bacilli</taxon>
        <taxon>Bacillales</taxon>
        <taxon>Paenibacillaceae</taxon>
        <taxon>Brevibacillus</taxon>
    </lineage>
</organism>
<proteinExistence type="inferred from homology"/>
<dbReference type="PROSITE" id="PS00595">
    <property type="entry name" value="AA_TRANSFER_CLASS_5"/>
    <property type="match status" value="1"/>
</dbReference>
<dbReference type="EC" id="2.8.1.7" evidence="3 8"/>
<evidence type="ECO:0000256" key="2">
    <source>
        <dbReference type="ARBA" id="ARBA00010447"/>
    </source>
</evidence>
<evidence type="ECO:0000259" key="9">
    <source>
        <dbReference type="Pfam" id="PF00266"/>
    </source>
</evidence>
<comment type="similarity">
    <text evidence="2 8">Belongs to the class-V pyridoxal-phosphate-dependent aminotransferase family. Csd subfamily.</text>
</comment>
<dbReference type="Gene3D" id="3.40.640.10">
    <property type="entry name" value="Type I PLP-dependent aspartate aminotransferase-like (Major domain)"/>
    <property type="match status" value="1"/>
</dbReference>
<evidence type="ECO:0000256" key="5">
    <source>
        <dbReference type="ARBA" id="ARBA00022898"/>
    </source>
</evidence>
<dbReference type="InterPro" id="IPR015422">
    <property type="entry name" value="PyrdxlP-dep_Trfase_small"/>
</dbReference>